<dbReference type="Pfam" id="PF00263">
    <property type="entry name" value="Secretin"/>
    <property type="match status" value="1"/>
</dbReference>
<evidence type="ECO:0000256" key="12">
    <source>
        <dbReference type="RuleBase" id="RU004004"/>
    </source>
</evidence>
<keyword evidence="4 12" id="KW-0813">Transport</keyword>
<evidence type="ECO:0000313" key="15">
    <source>
        <dbReference type="EMBL" id="MFC3107520.1"/>
    </source>
</evidence>
<reference evidence="16" key="1">
    <citation type="journal article" date="2019" name="Int. J. Syst. Evol. Microbiol.">
        <title>The Global Catalogue of Microorganisms (GCM) 10K type strain sequencing project: providing services to taxonomists for standard genome sequencing and annotation.</title>
        <authorList>
            <consortium name="The Broad Institute Genomics Platform"/>
            <consortium name="The Broad Institute Genome Sequencing Center for Infectious Disease"/>
            <person name="Wu L."/>
            <person name="Ma J."/>
        </authorList>
    </citation>
    <scope>NUCLEOTIDE SEQUENCE [LARGE SCALE GENOMIC DNA]</scope>
    <source>
        <strain evidence="16">KCTC 42986</strain>
    </source>
</reference>
<dbReference type="Gene3D" id="2.60.40.3470">
    <property type="match status" value="1"/>
</dbReference>
<comment type="similarity">
    <text evidence="2">Belongs to the bacterial secretin family. PilQ subfamily.</text>
</comment>
<gene>
    <name evidence="15" type="primary">pilQ</name>
    <name evidence="15" type="ORF">ACFOFO_06030</name>
</gene>
<dbReference type="PROSITE" id="PS51257">
    <property type="entry name" value="PROKAR_LIPOPROTEIN"/>
    <property type="match status" value="1"/>
</dbReference>
<feature type="chain" id="PRO_5047184642" description="Type IV pilus biogenesis and competence protein PilQ" evidence="13">
    <location>
        <begin position="29"/>
        <end position="715"/>
    </location>
</feature>
<dbReference type="RefSeq" id="WP_390331133.1">
    <property type="nucleotide sequence ID" value="NZ_JBHRTP010000016.1"/>
</dbReference>
<dbReference type="PRINTS" id="PR00811">
    <property type="entry name" value="BCTERIALGSPD"/>
</dbReference>
<evidence type="ECO:0000256" key="6">
    <source>
        <dbReference type="ARBA" id="ARBA00022927"/>
    </source>
</evidence>
<dbReference type="InterPro" id="IPR013355">
    <property type="entry name" value="Pilus_4_PilQ"/>
</dbReference>
<dbReference type="InterPro" id="IPR004846">
    <property type="entry name" value="T2SS/T3SS_dom"/>
</dbReference>
<evidence type="ECO:0000256" key="1">
    <source>
        <dbReference type="ARBA" id="ARBA00004442"/>
    </source>
</evidence>
<evidence type="ECO:0000256" key="9">
    <source>
        <dbReference type="ARBA" id="ARBA00023287"/>
    </source>
</evidence>
<dbReference type="InterPro" id="IPR011662">
    <property type="entry name" value="Secretin/TonB_short_N"/>
</dbReference>
<dbReference type="Pfam" id="PF11741">
    <property type="entry name" value="AMIN"/>
    <property type="match status" value="2"/>
</dbReference>
<keyword evidence="7" id="KW-0472">Membrane</keyword>
<evidence type="ECO:0000256" key="7">
    <source>
        <dbReference type="ARBA" id="ARBA00023136"/>
    </source>
</evidence>
<feature type="signal peptide" evidence="13">
    <location>
        <begin position="1"/>
        <end position="28"/>
    </location>
</feature>
<evidence type="ECO:0000256" key="10">
    <source>
        <dbReference type="ARBA" id="ARBA00024678"/>
    </source>
</evidence>
<evidence type="ECO:0000256" key="2">
    <source>
        <dbReference type="ARBA" id="ARBA00006304"/>
    </source>
</evidence>
<comment type="caution">
    <text evidence="15">The sequence shown here is derived from an EMBL/GenBank/DDBJ whole genome shotgun (WGS) entry which is preliminary data.</text>
</comment>
<dbReference type="InterPro" id="IPR051808">
    <property type="entry name" value="Type_IV_pilus_biogenesis"/>
</dbReference>
<evidence type="ECO:0000313" key="16">
    <source>
        <dbReference type="Proteomes" id="UP001595530"/>
    </source>
</evidence>
<dbReference type="Pfam" id="PF03958">
    <property type="entry name" value="Secretin_N"/>
    <property type="match status" value="1"/>
</dbReference>
<dbReference type="InterPro" id="IPR004845">
    <property type="entry name" value="T2SS_GspD_CS"/>
</dbReference>
<dbReference type="PANTHER" id="PTHR30604:SF1">
    <property type="entry name" value="DNA UTILIZATION PROTEIN HOFQ"/>
    <property type="match status" value="1"/>
</dbReference>
<evidence type="ECO:0000256" key="4">
    <source>
        <dbReference type="ARBA" id="ARBA00022448"/>
    </source>
</evidence>
<keyword evidence="6" id="KW-0653">Protein transport</keyword>
<dbReference type="InterPro" id="IPR005644">
    <property type="entry name" value="NolW-like"/>
</dbReference>
<comment type="subunit">
    <text evidence="11">Homododecamer. Tetramer of trimer.</text>
</comment>
<keyword evidence="9" id="KW-0178">Competence</keyword>
<comment type="subcellular location">
    <subcellularLocation>
        <location evidence="1 12">Cell outer membrane</location>
    </subcellularLocation>
</comment>
<evidence type="ECO:0000256" key="8">
    <source>
        <dbReference type="ARBA" id="ARBA00023237"/>
    </source>
</evidence>
<comment type="function">
    <text evidence="10">Required for type IV pilus biogenesis and competence. Could function as a pore for exit of the pilus but also as a channel for entry of heme and antimicrobial agents and uptake of transforming DNA.</text>
</comment>
<dbReference type="EMBL" id="JBHRTP010000016">
    <property type="protein sequence ID" value="MFC3107520.1"/>
    <property type="molecule type" value="Genomic_DNA"/>
</dbReference>
<dbReference type="Gene3D" id="2.60.40.3500">
    <property type="match status" value="1"/>
</dbReference>
<dbReference type="Gene3D" id="3.30.1370.130">
    <property type="match status" value="1"/>
</dbReference>
<keyword evidence="5 13" id="KW-0732">Signal</keyword>
<sequence length="715" mass="76685">MMALKSLRQSVKVCAFACLSLVGSLACAQENSIESINANQQGSNVIVKVTLKNPPAKPPIGFSITSPARIALDFAATSNGTGKGVQDINIGDVRNVNIVQAGERSRLVFNLKRPLNYATVVEGNSIIVTIDGSGGPATALTAAGIPANPASNASAGGKQALRDIDFRRGVNGEGRIVIDLPNNQTGVDVRQQGQTIVADFLKTSLPEVLRRRLDVADFGTPVSTITTVPQGDNVRMIIEPKGLWEHSVYQSDTQLVIEVKPIKEEPNKLTQGTQGYRGEKLSLNFQNVEVRAVLQVIADFTGLNIITSDTVSGNLTLRLKDVPWDQALDIVMQAKGLDMRKNGSVLWIAPKDELLTKEKLELEQRSQIAELEPLKTEVFQLNYQKADAFKMVFGLDGGDGKNRILSKRGSAATDPRTNKLFVTDIPSKLEEVRKLIQVTDIATRQVLIEARIVEASDSFSRNLGAKLGFADLRTLRGGDSGYQINGNNRAALTGNYLGVGEQTGQTPVTSGSFIPNSQFVNLPAANLNGFNAGSLAVSLFSAAANRFLNLEISALEADGKGKIISSPRVVTADQQAALIEQGEEIPYQQATSSGATAVTFKKANLKLEVTPQITPDGNIILVVDVTKDSRGVAVAGSFAINTKHVKTNVQVENGGTVVLGGIYTQQELDSLTQVPLLGDIPVVGNLFKTKSRSNDKTELLIFITPKIVNDRVATR</sequence>
<keyword evidence="16" id="KW-1185">Reference proteome</keyword>
<evidence type="ECO:0000256" key="5">
    <source>
        <dbReference type="ARBA" id="ARBA00022729"/>
    </source>
</evidence>
<dbReference type="InterPro" id="IPR038591">
    <property type="entry name" value="NolW-like_sf"/>
</dbReference>
<dbReference type="PANTHER" id="PTHR30604">
    <property type="entry name" value="PROTEIN TRANSPORT PROTEIN HOFQ"/>
    <property type="match status" value="1"/>
</dbReference>
<dbReference type="NCBIfam" id="TIGR02515">
    <property type="entry name" value="IV_pilus_PilQ"/>
    <property type="match status" value="1"/>
</dbReference>
<name>A0ABV7F1W0_9BURK</name>
<evidence type="ECO:0000256" key="11">
    <source>
        <dbReference type="ARBA" id="ARBA00025897"/>
    </source>
</evidence>
<dbReference type="Proteomes" id="UP001595530">
    <property type="component" value="Unassembled WGS sequence"/>
</dbReference>
<evidence type="ECO:0000256" key="13">
    <source>
        <dbReference type="SAM" id="SignalP"/>
    </source>
</evidence>
<feature type="domain" description="Secretin/TonB short N-terminal" evidence="14">
    <location>
        <begin position="303"/>
        <end position="351"/>
    </location>
</feature>
<dbReference type="Gene3D" id="3.30.1370.120">
    <property type="match status" value="1"/>
</dbReference>
<dbReference type="InterPro" id="IPR001775">
    <property type="entry name" value="GspD/PilQ"/>
</dbReference>
<accession>A0ABV7F1W0</accession>
<proteinExistence type="inferred from homology"/>
<organism evidence="15 16">
    <name type="scientific">Undibacterium arcticum</name>
    <dbReference type="NCBI Taxonomy" id="1762892"/>
    <lineage>
        <taxon>Bacteria</taxon>
        <taxon>Pseudomonadati</taxon>
        <taxon>Pseudomonadota</taxon>
        <taxon>Betaproteobacteria</taxon>
        <taxon>Burkholderiales</taxon>
        <taxon>Oxalobacteraceae</taxon>
        <taxon>Undibacterium</taxon>
    </lineage>
</organism>
<dbReference type="PROSITE" id="PS00875">
    <property type="entry name" value="T2SP_D"/>
    <property type="match status" value="1"/>
</dbReference>
<evidence type="ECO:0000259" key="14">
    <source>
        <dbReference type="SMART" id="SM00965"/>
    </source>
</evidence>
<dbReference type="SMART" id="SM00965">
    <property type="entry name" value="STN"/>
    <property type="match status" value="1"/>
</dbReference>
<dbReference type="InterPro" id="IPR021731">
    <property type="entry name" value="AMIN_dom"/>
</dbReference>
<keyword evidence="8" id="KW-0998">Cell outer membrane</keyword>
<protein>
    <recommendedName>
        <fullName evidence="3">Type IV pilus biogenesis and competence protein PilQ</fullName>
    </recommendedName>
</protein>
<evidence type="ECO:0000256" key="3">
    <source>
        <dbReference type="ARBA" id="ARBA00014124"/>
    </source>
</evidence>